<dbReference type="KEGG" id="ccp:CHC_T00001881001"/>
<evidence type="ECO:0000313" key="2">
    <source>
        <dbReference type="EMBL" id="CDF33067.1"/>
    </source>
</evidence>
<feature type="compositionally biased region" description="Polar residues" evidence="1">
    <location>
        <begin position="120"/>
        <end position="132"/>
    </location>
</feature>
<dbReference type="Gramene" id="CDF33067">
    <property type="protein sequence ID" value="CDF33067"/>
    <property type="gene ID" value="CHC_T00001881001"/>
</dbReference>
<dbReference type="AlphaFoldDB" id="R7Q3E5"/>
<feature type="region of interest" description="Disordered" evidence="1">
    <location>
        <begin position="119"/>
        <end position="179"/>
    </location>
</feature>
<keyword evidence="3" id="KW-1185">Reference proteome</keyword>
<dbReference type="EMBL" id="HG001632">
    <property type="protein sequence ID" value="CDF33067.1"/>
    <property type="molecule type" value="Genomic_DNA"/>
</dbReference>
<dbReference type="RefSeq" id="XP_005712870.1">
    <property type="nucleotide sequence ID" value="XM_005712813.1"/>
</dbReference>
<feature type="compositionally biased region" description="Pro residues" evidence="1">
    <location>
        <begin position="152"/>
        <end position="161"/>
    </location>
</feature>
<name>R7Q3E5_CHOCR</name>
<dbReference type="Proteomes" id="UP000012073">
    <property type="component" value="Unassembled WGS sequence"/>
</dbReference>
<gene>
    <name evidence="2" type="ORF">CHC_T00001881001</name>
</gene>
<reference evidence="3" key="1">
    <citation type="journal article" date="2013" name="Proc. Natl. Acad. Sci. U.S.A.">
        <title>Genome structure and metabolic features in the red seaweed Chondrus crispus shed light on evolution of the Archaeplastida.</title>
        <authorList>
            <person name="Collen J."/>
            <person name="Porcel B."/>
            <person name="Carre W."/>
            <person name="Ball S.G."/>
            <person name="Chaparro C."/>
            <person name="Tonon T."/>
            <person name="Barbeyron T."/>
            <person name="Michel G."/>
            <person name="Noel B."/>
            <person name="Valentin K."/>
            <person name="Elias M."/>
            <person name="Artiguenave F."/>
            <person name="Arun A."/>
            <person name="Aury J.M."/>
            <person name="Barbosa-Neto J.F."/>
            <person name="Bothwell J.H."/>
            <person name="Bouget F.Y."/>
            <person name="Brillet L."/>
            <person name="Cabello-Hurtado F."/>
            <person name="Capella-Gutierrez S."/>
            <person name="Charrier B."/>
            <person name="Cladiere L."/>
            <person name="Cock J.M."/>
            <person name="Coelho S.M."/>
            <person name="Colleoni C."/>
            <person name="Czjzek M."/>
            <person name="Da Silva C."/>
            <person name="Delage L."/>
            <person name="Denoeud F."/>
            <person name="Deschamps P."/>
            <person name="Dittami S.M."/>
            <person name="Gabaldon T."/>
            <person name="Gachon C.M."/>
            <person name="Groisillier A."/>
            <person name="Herve C."/>
            <person name="Jabbari K."/>
            <person name="Katinka M."/>
            <person name="Kloareg B."/>
            <person name="Kowalczyk N."/>
            <person name="Labadie K."/>
            <person name="Leblanc C."/>
            <person name="Lopez P.J."/>
            <person name="McLachlan D.H."/>
            <person name="Meslet-Cladiere L."/>
            <person name="Moustafa A."/>
            <person name="Nehr Z."/>
            <person name="Nyvall Collen P."/>
            <person name="Panaud O."/>
            <person name="Partensky F."/>
            <person name="Poulain J."/>
            <person name="Rensing S.A."/>
            <person name="Rousvoal S."/>
            <person name="Samson G."/>
            <person name="Symeonidi A."/>
            <person name="Weissenbach J."/>
            <person name="Zambounis A."/>
            <person name="Wincker P."/>
            <person name="Boyen C."/>
        </authorList>
    </citation>
    <scope>NUCLEOTIDE SEQUENCE [LARGE SCALE GENOMIC DNA]</scope>
    <source>
        <strain evidence="3">cv. Stackhouse</strain>
    </source>
</reference>
<protein>
    <submittedName>
        <fullName evidence="2">Uncharacterized protein</fullName>
    </submittedName>
</protein>
<accession>R7Q3E5</accession>
<proteinExistence type="predicted"/>
<evidence type="ECO:0000313" key="3">
    <source>
        <dbReference type="Proteomes" id="UP000012073"/>
    </source>
</evidence>
<evidence type="ECO:0000256" key="1">
    <source>
        <dbReference type="SAM" id="MobiDB-lite"/>
    </source>
</evidence>
<dbReference type="GeneID" id="17320595"/>
<feature type="compositionally biased region" description="Polar residues" evidence="1">
    <location>
        <begin position="141"/>
        <end position="150"/>
    </location>
</feature>
<organism evidence="2 3">
    <name type="scientific">Chondrus crispus</name>
    <name type="common">Carrageen Irish moss</name>
    <name type="synonym">Polymorpha crispa</name>
    <dbReference type="NCBI Taxonomy" id="2769"/>
    <lineage>
        <taxon>Eukaryota</taxon>
        <taxon>Rhodophyta</taxon>
        <taxon>Florideophyceae</taxon>
        <taxon>Rhodymeniophycidae</taxon>
        <taxon>Gigartinales</taxon>
        <taxon>Gigartinaceae</taxon>
        <taxon>Chondrus</taxon>
    </lineage>
</organism>
<sequence>MAETWQAAAWYERRGTKEEGNGSETMSRDKPILNGVTTLDRGCSATSYFVCHISIANCAFRNALALFFSHDIHVRPLQCLMCFSPNTRSYSLPHLSTDIFPLSGLSTSFSPRKPIRHLTKASSSALPTTSETPLALPSPFVQPQNTSSFRQPLPPLPPAPASTPTATPRAHLPPSRPAF</sequence>